<reference evidence="1 2" key="1">
    <citation type="submission" date="2018-09" db="EMBL/GenBank/DDBJ databases">
        <title>Metagenome Assembled Genomes from an Advanced Water Purification Facility.</title>
        <authorList>
            <person name="Stamps B.W."/>
            <person name="Spear J.R."/>
        </authorList>
    </citation>
    <scope>NUCLEOTIDE SEQUENCE [LARGE SCALE GENOMIC DNA]</scope>
    <source>
        <strain evidence="1">Bin_63_2</strain>
    </source>
</reference>
<dbReference type="Proteomes" id="UP000321026">
    <property type="component" value="Unassembled WGS sequence"/>
</dbReference>
<name>A0A5C7J2L9_9BACT</name>
<dbReference type="EMBL" id="SSDS01000110">
    <property type="protein sequence ID" value="TXG75751.1"/>
    <property type="molecule type" value="Genomic_DNA"/>
</dbReference>
<evidence type="ECO:0000313" key="2">
    <source>
        <dbReference type="Proteomes" id="UP000321026"/>
    </source>
</evidence>
<protein>
    <submittedName>
        <fullName evidence="1">Uncharacterized protein</fullName>
    </submittedName>
</protein>
<comment type="caution">
    <text evidence="1">The sequence shown here is derived from an EMBL/GenBank/DDBJ whole genome shotgun (WGS) entry which is preliminary data.</text>
</comment>
<accession>A0A5C7J2L9</accession>
<gene>
    <name evidence="1" type="ORF">E6Q11_06840</name>
</gene>
<organism evidence="1 2">
    <name type="scientific">Candidatus Dojkabacteria bacterium</name>
    <dbReference type="NCBI Taxonomy" id="2099670"/>
    <lineage>
        <taxon>Bacteria</taxon>
        <taxon>Candidatus Dojkabacteria</taxon>
    </lineage>
</organism>
<sequence>MEGLRECIKTALREALNENKAYDDLLSLEDWYNEENDKLNAIKDFKVWKIKTKLLQKQYFNKKKEITKRENPFGVQGDMNAKYLYHYTDGGALISIINDNVLIGGGDEYGGISFSTHPNLYKRGFVFWYPNEYSKGRHHGNVGVKIKFDFDEMKNDGLKFRKGSENIGTHSGEDEIRLREDELENPIKYIKEIIIFKDKEKTYLALSNLLTRNGVRHRVV</sequence>
<evidence type="ECO:0000313" key="1">
    <source>
        <dbReference type="EMBL" id="TXG75751.1"/>
    </source>
</evidence>
<dbReference type="AlphaFoldDB" id="A0A5C7J2L9"/>
<proteinExistence type="predicted"/>